<gene>
    <name evidence="1" type="ORF">KFK09_024185</name>
</gene>
<proteinExistence type="predicted"/>
<sequence length="63" mass="7277">MQEEQRGRLLQKFLTQAKGRESQPIQSKKEEYRLQEMVASAEDRLNMSSMTRAGHVWARVGLG</sequence>
<evidence type="ECO:0000313" key="1">
    <source>
        <dbReference type="EMBL" id="KAI0494054.1"/>
    </source>
</evidence>
<dbReference type="EMBL" id="JAGYWB010000017">
    <property type="protein sequence ID" value="KAI0494054.1"/>
    <property type="molecule type" value="Genomic_DNA"/>
</dbReference>
<comment type="caution">
    <text evidence="1">The sequence shown here is derived from an EMBL/GenBank/DDBJ whole genome shotgun (WGS) entry which is preliminary data.</text>
</comment>
<dbReference type="Proteomes" id="UP000829196">
    <property type="component" value="Unassembled WGS sequence"/>
</dbReference>
<protein>
    <submittedName>
        <fullName evidence="1">Uncharacterized protein</fullName>
    </submittedName>
</protein>
<reference evidence="1" key="1">
    <citation type="journal article" date="2022" name="Front. Genet.">
        <title>Chromosome-Scale Assembly of the Dendrobium nobile Genome Provides Insights Into the Molecular Mechanism of the Biosynthesis of the Medicinal Active Ingredient of Dendrobium.</title>
        <authorList>
            <person name="Xu Q."/>
            <person name="Niu S.-C."/>
            <person name="Li K.-L."/>
            <person name="Zheng P.-J."/>
            <person name="Zhang X.-J."/>
            <person name="Jia Y."/>
            <person name="Liu Y."/>
            <person name="Niu Y.-X."/>
            <person name="Yu L.-H."/>
            <person name="Chen D.-F."/>
            <person name="Zhang G.-Q."/>
        </authorList>
    </citation>
    <scope>NUCLEOTIDE SEQUENCE</scope>
    <source>
        <tissue evidence="1">Leaf</tissue>
    </source>
</reference>
<organism evidence="1 2">
    <name type="scientific">Dendrobium nobile</name>
    <name type="common">Orchid</name>
    <dbReference type="NCBI Taxonomy" id="94219"/>
    <lineage>
        <taxon>Eukaryota</taxon>
        <taxon>Viridiplantae</taxon>
        <taxon>Streptophyta</taxon>
        <taxon>Embryophyta</taxon>
        <taxon>Tracheophyta</taxon>
        <taxon>Spermatophyta</taxon>
        <taxon>Magnoliopsida</taxon>
        <taxon>Liliopsida</taxon>
        <taxon>Asparagales</taxon>
        <taxon>Orchidaceae</taxon>
        <taxon>Epidendroideae</taxon>
        <taxon>Malaxideae</taxon>
        <taxon>Dendrobiinae</taxon>
        <taxon>Dendrobium</taxon>
    </lineage>
</organism>
<accession>A0A8T3ADE6</accession>
<dbReference type="AlphaFoldDB" id="A0A8T3ADE6"/>
<name>A0A8T3ADE6_DENNO</name>
<keyword evidence="2" id="KW-1185">Reference proteome</keyword>
<dbReference type="SMR" id="A0A8T3ADE6"/>
<evidence type="ECO:0000313" key="2">
    <source>
        <dbReference type="Proteomes" id="UP000829196"/>
    </source>
</evidence>